<evidence type="ECO:0008006" key="7">
    <source>
        <dbReference type="Google" id="ProtNLM"/>
    </source>
</evidence>
<dbReference type="InterPro" id="IPR011935">
    <property type="entry name" value="CHP02231"/>
</dbReference>
<evidence type="ECO:0000259" key="3">
    <source>
        <dbReference type="Pfam" id="PF13600"/>
    </source>
</evidence>
<evidence type="ECO:0000313" key="6">
    <source>
        <dbReference type="Proteomes" id="UP001498398"/>
    </source>
</evidence>
<evidence type="ECO:0000313" key="4">
    <source>
        <dbReference type="EMBL" id="KAK7436845.1"/>
    </source>
</evidence>
<feature type="compositionally biased region" description="Polar residues" evidence="1">
    <location>
        <begin position="489"/>
        <end position="505"/>
    </location>
</feature>
<reference evidence="4 6" key="1">
    <citation type="submission" date="2024-01" db="EMBL/GenBank/DDBJ databases">
        <title>A draft genome for the cacao thread blight pathogen Marasmiellus scandens.</title>
        <authorList>
            <person name="Baruah I.K."/>
            <person name="Leung J."/>
            <person name="Bukari Y."/>
            <person name="Amoako-Attah I."/>
            <person name="Meinhardt L.W."/>
            <person name="Bailey B.A."/>
            <person name="Cohen S.P."/>
        </authorList>
    </citation>
    <scope>NUCLEOTIDE SEQUENCE [LARGE SCALE GENOMIC DNA]</scope>
    <source>
        <strain evidence="4 6">GH-19</strain>
    </source>
</reference>
<dbReference type="PANTHER" id="PTHR31005:SF8">
    <property type="entry name" value="DUF4139 DOMAIN-CONTAINING PROTEIN"/>
    <property type="match status" value="1"/>
</dbReference>
<evidence type="ECO:0000259" key="2">
    <source>
        <dbReference type="Pfam" id="PF13598"/>
    </source>
</evidence>
<dbReference type="Pfam" id="PF13600">
    <property type="entry name" value="DUF4140"/>
    <property type="match status" value="1"/>
</dbReference>
<name>A0ABR1IMU1_9AGAR</name>
<dbReference type="EMBL" id="JBANRG010000044">
    <property type="protein sequence ID" value="KAK7446280.1"/>
    <property type="molecule type" value="Genomic_DNA"/>
</dbReference>
<proteinExistence type="predicted"/>
<gene>
    <name evidence="5" type="ORF">VKT23_014485</name>
    <name evidence="4" type="ORF">VKT23_018867</name>
</gene>
<accession>A0ABR1IMU1</accession>
<dbReference type="InterPro" id="IPR025554">
    <property type="entry name" value="DUF4140"/>
</dbReference>
<dbReference type="Pfam" id="PF13598">
    <property type="entry name" value="DUF4139"/>
    <property type="match status" value="1"/>
</dbReference>
<dbReference type="NCBIfam" id="TIGR02231">
    <property type="entry name" value="mucoidy inhibitor MuiA family protein"/>
    <property type="match status" value="1"/>
</dbReference>
<evidence type="ECO:0000256" key="1">
    <source>
        <dbReference type="SAM" id="MobiDB-lite"/>
    </source>
</evidence>
<dbReference type="InterPro" id="IPR037291">
    <property type="entry name" value="DUF4139"/>
</dbReference>
<dbReference type="EMBL" id="JBANRG010000090">
    <property type="protein sequence ID" value="KAK7436845.1"/>
    <property type="molecule type" value="Genomic_DNA"/>
</dbReference>
<dbReference type="Proteomes" id="UP001498398">
    <property type="component" value="Unassembled WGS sequence"/>
</dbReference>
<sequence>MDPVPLEEQPHTINLVSENSSKILNVSLYTSRAEITRSYSVTLGEGSTTVNISGLPNVLENESLRVEGRGTVIIQDVSISATNETRTPSALEDLKSKQRVISKALSRCKVASSTLEDYMYNAGSKSTDTGTQLQEIMDQYNESGKKLDRDEVELKKELQTIEESIQAETKNALMDPLLKKTVSVNLLAGKDSQVELLVIYVVWCAGWYPLYDIRVNMQSDSDDKPVTIVYKAVINQITGESWNGVPLTLKTASPSYDVSVPGLQPWFLSVLQPPIETTVFQVLPDPDYYWSSGQLPSGWSELSLSLPRVPDQVVLESKGNLSETLRVPGLISIPGDGQSHTVIVSELKFDAIPSWIAVPEVDKQVHLHAKIKNDSEYTFVAGTARVYVDGSFVATTKLPAVCPQETFDCALGVDPSIRVTYHPISEKRSESGLIPFTRKTTFRYSQRTSILNTKTASVQCMTIRNAIPVSKDERVVVKLTSPALPMPSPSSKGSKLFKSTKSASSPKKERSRVSFDTSSLRSSLTAVGSVCAIKEKANTWKEMGKLPGTLEISNGVLAQWAEVGEPNFDESAMGKSGQINWILSLQPGEALDYTVEWEVSFPKGVDVVGL</sequence>
<dbReference type="PANTHER" id="PTHR31005">
    <property type="entry name" value="DUF4139 DOMAIN-CONTAINING PROTEIN"/>
    <property type="match status" value="1"/>
</dbReference>
<organism evidence="4 6">
    <name type="scientific">Marasmiellus scandens</name>
    <dbReference type="NCBI Taxonomy" id="2682957"/>
    <lineage>
        <taxon>Eukaryota</taxon>
        <taxon>Fungi</taxon>
        <taxon>Dikarya</taxon>
        <taxon>Basidiomycota</taxon>
        <taxon>Agaricomycotina</taxon>
        <taxon>Agaricomycetes</taxon>
        <taxon>Agaricomycetidae</taxon>
        <taxon>Agaricales</taxon>
        <taxon>Marasmiineae</taxon>
        <taxon>Omphalotaceae</taxon>
        <taxon>Marasmiellus</taxon>
    </lineage>
</organism>
<keyword evidence="6" id="KW-1185">Reference proteome</keyword>
<protein>
    <recommendedName>
        <fullName evidence="7">Mucoidy inhibitor A</fullName>
    </recommendedName>
</protein>
<feature type="domain" description="DUF4140" evidence="3">
    <location>
        <begin position="26"/>
        <end position="116"/>
    </location>
</feature>
<comment type="caution">
    <text evidence="4">The sequence shown here is derived from an EMBL/GenBank/DDBJ whole genome shotgun (WGS) entry which is preliminary data.</text>
</comment>
<feature type="domain" description="DUF4139" evidence="2">
    <location>
        <begin position="198"/>
        <end position="490"/>
    </location>
</feature>
<feature type="region of interest" description="Disordered" evidence="1">
    <location>
        <begin position="481"/>
        <end position="514"/>
    </location>
</feature>
<evidence type="ECO:0000313" key="5">
    <source>
        <dbReference type="EMBL" id="KAK7446280.1"/>
    </source>
</evidence>